<reference evidence="1" key="1">
    <citation type="submission" date="2019-08" db="EMBL/GenBank/DDBJ databases">
        <title>Genome sequence of Clostridiales bacterium MT110.</title>
        <authorList>
            <person name="Cao J."/>
        </authorList>
    </citation>
    <scope>NUCLEOTIDE SEQUENCE</scope>
    <source>
        <strain evidence="1">MT110</strain>
    </source>
</reference>
<dbReference type="Proteomes" id="UP000594014">
    <property type="component" value="Chromosome"/>
</dbReference>
<organism evidence="1 2">
    <name type="scientific">Anoxybacterium hadale</name>
    <dbReference type="NCBI Taxonomy" id="3408580"/>
    <lineage>
        <taxon>Bacteria</taxon>
        <taxon>Bacillati</taxon>
        <taxon>Bacillota</taxon>
        <taxon>Clostridia</taxon>
        <taxon>Peptostreptococcales</taxon>
        <taxon>Anaerovoracaceae</taxon>
        <taxon>Anoxybacterium</taxon>
    </lineage>
</organism>
<gene>
    <name evidence="1" type="ORF">FRZ06_03050</name>
</gene>
<evidence type="ECO:0000313" key="2">
    <source>
        <dbReference type="Proteomes" id="UP000594014"/>
    </source>
</evidence>
<accession>A0ACD1A7T1</accession>
<protein>
    <submittedName>
        <fullName evidence="1">Uncharacterized protein</fullName>
    </submittedName>
</protein>
<evidence type="ECO:0000313" key="1">
    <source>
        <dbReference type="EMBL" id="QOX62406.1"/>
    </source>
</evidence>
<sequence>MNYDNENKGTFSDEEQLLNTGQKLKIGTVLKQIIFAYRAGWRQFLVLSLLTIISLLGMAATEVIVFYSLPAAIILFLLSLASLYYLFRANAGIILLTRDLFEGRKRTVKESYHQTKGLAGTYFAVSLLYGLILILPAIGIGISYELIHNTAIKYGVIVLLAIPLVFLAARYSMAIPEAILLGTNREFKNSKLLVKGNFWQVLTVLIVAEGVIILLSQSLVQVSESNFGLATAILLVVIQMVFQVLTAPIYGIAPTILYLNLNERKQRIGLPSLNDEKLDGMEGEQK</sequence>
<dbReference type="EMBL" id="CP042469">
    <property type="protein sequence ID" value="QOX62406.1"/>
    <property type="molecule type" value="Genomic_DNA"/>
</dbReference>
<proteinExistence type="predicted"/>
<name>A0ACD1A7T1_9FIRM</name>
<keyword evidence="2" id="KW-1185">Reference proteome</keyword>